<sequence>MRNKKDPVLELIFDGASRSNALVDSHPEHIGRRTKILLVVCILFRELCECLTFYGIVANPVLYCRDYLKLEAPLPSSISLTFQGTSFFSPVIGGWVADTFLGHYNTIYGRSLLYVVGAIILGAATFNYGAIYGLSTGTREAFLKIALLLIFIGTGGIKARSRMRGP</sequence>
<feature type="transmembrane region" description="Helical" evidence="2">
    <location>
        <begin position="141"/>
        <end position="159"/>
    </location>
</feature>
<evidence type="ECO:0000256" key="2">
    <source>
        <dbReference type="SAM" id="Phobius"/>
    </source>
</evidence>
<accession>A0A3M6ULP0</accession>
<dbReference type="Proteomes" id="UP000275408">
    <property type="component" value="Unassembled WGS sequence"/>
</dbReference>
<dbReference type="GO" id="GO:0006857">
    <property type="term" value="P:oligopeptide transport"/>
    <property type="evidence" value="ECO:0007669"/>
    <property type="project" value="InterPro"/>
</dbReference>
<evidence type="ECO:0000313" key="3">
    <source>
        <dbReference type="EMBL" id="RMX54603.1"/>
    </source>
</evidence>
<dbReference type="GO" id="GO:0022857">
    <property type="term" value="F:transmembrane transporter activity"/>
    <property type="evidence" value="ECO:0007669"/>
    <property type="project" value="InterPro"/>
</dbReference>
<keyword evidence="2" id="KW-0472">Membrane</keyword>
<feature type="transmembrane region" description="Helical" evidence="2">
    <location>
        <begin position="77"/>
        <end position="100"/>
    </location>
</feature>
<dbReference type="PROSITE" id="PS01022">
    <property type="entry name" value="PTR2_1"/>
    <property type="match status" value="1"/>
</dbReference>
<keyword evidence="1" id="KW-0571">Peptide transport</keyword>
<comment type="caution">
    <text evidence="3">The sequence shown here is derived from an EMBL/GenBank/DDBJ whole genome shotgun (WGS) entry which is preliminary data.</text>
</comment>
<keyword evidence="2" id="KW-0812">Transmembrane</keyword>
<dbReference type="GO" id="GO:0016020">
    <property type="term" value="C:membrane"/>
    <property type="evidence" value="ECO:0007669"/>
    <property type="project" value="InterPro"/>
</dbReference>
<dbReference type="OrthoDB" id="8904098at2759"/>
<evidence type="ECO:0000313" key="4">
    <source>
        <dbReference type="Proteomes" id="UP000275408"/>
    </source>
</evidence>
<organism evidence="3 4">
    <name type="scientific">Pocillopora damicornis</name>
    <name type="common">Cauliflower coral</name>
    <name type="synonym">Millepora damicornis</name>
    <dbReference type="NCBI Taxonomy" id="46731"/>
    <lineage>
        <taxon>Eukaryota</taxon>
        <taxon>Metazoa</taxon>
        <taxon>Cnidaria</taxon>
        <taxon>Anthozoa</taxon>
        <taxon>Hexacorallia</taxon>
        <taxon>Scleractinia</taxon>
        <taxon>Astrocoeniina</taxon>
        <taxon>Pocilloporidae</taxon>
        <taxon>Pocillopora</taxon>
    </lineage>
</organism>
<dbReference type="Gene3D" id="1.20.1250.20">
    <property type="entry name" value="MFS general substrate transporter like domains"/>
    <property type="match status" value="1"/>
</dbReference>
<dbReference type="InterPro" id="IPR036259">
    <property type="entry name" value="MFS_trans_sf"/>
</dbReference>
<gene>
    <name evidence="3" type="ORF">pdam_00014100</name>
</gene>
<evidence type="ECO:0000256" key="1">
    <source>
        <dbReference type="ARBA" id="ARBA00022856"/>
    </source>
</evidence>
<feature type="transmembrane region" description="Helical" evidence="2">
    <location>
        <begin position="36"/>
        <end position="57"/>
    </location>
</feature>
<keyword evidence="2" id="KW-1133">Transmembrane helix</keyword>
<reference evidence="3 4" key="1">
    <citation type="journal article" date="2018" name="Sci. Rep.">
        <title>Comparative analysis of the Pocillopora damicornis genome highlights role of immune system in coral evolution.</title>
        <authorList>
            <person name="Cunning R."/>
            <person name="Bay R.A."/>
            <person name="Gillette P."/>
            <person name="Baker A.C."/>
            <person name="Traylor-Knowles N."/>
        </authorList>
    </citation>
    <scope>NUCLEOTIDE SEQUENCE [LARGE SCALE GENOMIC DNA]</scope>
    <source>
        <strain evidence="3">RSMAS</strain>
        <tissue evidence="3">Whole animal</tissue>
    </source>
</reference>
<dbReference type="PANTHER" id="PTHR11654">
    <property type="entry name" value="OLIGOPEPTIDE TRANSPORTER-RELATED"/>
    <property type="match status" value="1"/>
</dbReference>
<protein>
    <submittedName>
        <fullName evidence="3">Uncharacterized protein</fullName>
    </submittedName>
</protein>
<dbReference type="EMBL" id="RCHS01001235">
    <property type="protein sequence ID" value="RMX54603.1"/>
    <property type="molecule type" value="Genomic_DNA"/>
</dbReference>
<keyword evidence="1" id="KW-0813">Transport</keyword>
<dbReference type="InterPro" id="IPR018456">
    <property type="entry name" value="PTR2_symporter_CS"/>
</dbReference>
<dbReference type="AlphaFoldDB" id="A0A3M6ULP0"/>
<feature type="transmembrane region" description="Helical" evidence="2">
    <location>
        <begin position="112"/>
        <end position="135"/>
    </location>
</feature>
<keyword evidence="1" id="KW-0653">Protein transport</keyword>
<dbReference type="SUPFAM" id="SSF103473">
    <property type="entry name" value="MFS general substrate transporter"/>
    <property type="match status" value="1"/>
</dbReference>
<keyword evidence="4" id="KW-1185">Reference proteome</keyword>
<proteinExistence type="predicted"/>
<name>A0A3M6ULP0_POCDA</name>